<organism evidence="1 2">
    <name type="scientific">Bauhinia variegata</name>
    <name type="common">Purple orchid tree</name>
    <name type="synonym">Phanera variegata</name>
    <dbReference type="NCBI Taxonomy" id="167791"/>
    <lineage>
        <taxon>Eukaryota</taxon>
        <taxon>Viridiplantae</taxon>
        <taxon>Streptophyta</taxon>
        <taxon>Embryophyta</taxon>
        <taxon>Tracheophyta</taxon>
        <taxon>Spermatophyta</taxon>
        <taxon>Magnoliopsida</taxon>
        <taxon>eudicotyledons</taxon>
        <taxon>Gunneridae</taxon>
        <taxon>Pentapetalae</taxon>
        <taxon>rosids</taxon>
        <taxon>fabids</taxon>
        <taxon>Fabales</taxon>
        <taxon>Fabaceae</taxon>
        <taxon>Cercidoideae</taxon>
        <taxon>Cercideae</taxon>
        <taxon>Bauhiniinae</taxon>
        <taxon>Bauhinia</taxon>
    </lineage>
</organism>
<evidence type="ECO:0000313" key="2">
    <source>
        <dbReference type="Proteomes" id="UP000828941"/>
    </source>
</evidence>
<reference evidence="1 2" key="1">
    <citation type="journal article" date="2022" name="DNA Res.">
        <title>Chromosomal-level genome assembly of the orchid tree Bauhinia variegata (Leguminosae; Cercidoideae) supports the allotetraploid origin hypothesis of Bauhinia.</title>
        <authorList>
            <person name="Zhong Y."/>
            <person name="Chen Y."/>
            <person name="Zheng D."/>
            <person name="Pang J."/>
            <person name="Liu Y."/>
            <person name="Luo S."/>
            <person name="Meng S."/>
            <person name="Qian L."/>
            <person name="Wei D."/>
            <person name="Dai S."/>
            <person name="Zhou R."/>
        </authorList>
    </citation>
    <scope>NUCLEOTIDE SEQUENCE [LARGE SCALE GENOMIC DNA]</scope>
    <source>
        <strain evidence="1">BV-YZ2020</strain>
    </source>
</reference>
<sequence>MSHSVFQTAQIMPMNTQVTNTLSPKPSLTKPSLPIPKLGPLKPAAEKLWRRGLVVKASLPAEVGNDSVSLLERCFVAPPAPGSWDSSSPPSSSQPSSSASMSPTMKGKEYGAFGTVTLEKSKLDLSQKQTKSSPQLDVGGGGGDIGKRINHGGGDGGDDDGDDDDYFDDFDDGDEGDEGGLFRRRMLLEELFDRKFVDAVLNEWQKTVMDLPAGFRQAYEMGLVSSAQMVKFLTINARPTTSRFISRTLPQAISRAFIGRLLADPAFLYRLLLEEASTIGFSVWWEFKNRKDRIKQEWDLALINVLTVAACNAVVVWSLAPCRSYGNTFRFDLQNTLQKLPNNIFEKSYPLREFDLQKRIQCFLYKAAELCMVGLSAGAVQGALSNTLASKKEGRLSVTVPSVRSNALGYGAFLGIYANLRYQLLCGFDRAVVNHFDVIGVALFFSTALRILNAQLGETSRRAWLGVEADPLAQSDDLLKVYNRPSENAQQPSSKWFISKNAVVSGLGLLGIKQNADSLADAESSSPKARRKRIVKKKVAAGST</sequence>
<comment type="caution">
    <text evidence="1">The sequence shown here is derived from an EMBL/GenBank/DDBJ whole genome shotgun (WGS) entry which is preliminary data.</text>
</comment>
<keyword evidence="2" id="KW-1185">Reference proteome</keyword>
<gene>
    <name evidence="1" type="ORF">L6164_036231</name>
</gene>
<evidence type="ECO:0000313" key="1">
    <source>
        <dbReference type="EMBL" id="KAI4296258.1"/>
    </source>
</evidence>
<name>A0ACB9KGD6_BAUVA</name>
<dbReference type="Proteomes" id="UP000828941">
    <property type="component" value="Chromosome 14"/>
</dbReference>
<proteinExistence type="predicted"/>
<protein>
    <submittedName>
        <fullName evidence="1">Uncharacterized protein</fullName>
    </submittedName>
</protein>
<dbReference type="EMBL" id="CM039439">
    <property type="protein sequence ID" value="KAI4296258.1"/>
    <property type="molecule type" value="Genomic_DNA"/>
</dbReference>
<accession>A0ACB9KGD6</accession>